<dbReference type="SUPFAM" id="SSF47413">
    <property type="entry name" value="lambda repressor-like DNA-binding domains"/>
    <property type="match status" value="1"/>
</dbReference>
<dbReference type="CDD" id="cd02209">
    <property type="entry name" value="cupin_XRE_C"/>
    <property type="match status" value="1"/>
</dbReference>
<reference evidence="2 3" key="1">
    <citation type="submission" date="2020-08" db="EMBL/GenBank/DDBJ databases">
        <title>Sequencing the genomes of 1000 actinobacteria strains.</title>
        <authorList>
            <person name="Klenk H.-P."/>
        </authorList>
    </citation>
    <scope>NUCLEOTIDE SEQUENCE [LARGE SCALE GENOMIC DNA]</scope>
    <source>
        <strain evidence="2 3">DSM 19079</strain>
    </source>
</reference>
<dbReference type="InterPro" id="IPR014710">
    <property type="entry name" value="RmlC-like_jellyroll"/>
</dbReference>
<gene>
    <name evidence="2" type="ORF">BJ976_001163</name>
</gene>
<dbReference type="InterPro" id="IPR001387">
    <property type="entry name" value="Cro/C1-type_HTH"/>
</dbReference>
<dbReference type="InterPro" id="IPR011051">
    <property type="entry name" value="RmlC_Cupin_sf"/>
</dbReference>
<dbReference type="SUPFAM" id="SSF51182">
    <property type="entry name" value="RmlC-like cupins"/>
    <property type="match status" value="1"/>
</dbReference>
<dbReference type="CDD" id="cd00093">
    <property type="entry name" value="HTH_XRE"/>
    <property type="match status" value="1"/>
</dbReference>
<dbReference type="PANTHER" id="PTHR46797:SF1">
    <property type="entry name" value="METHYLPHOSPHONATE SYNTHASE"/>
    <property type="match status" value="1"/>
</dbReference>
<sequence>MKSLPLHPTPTTPQVGRRLRALREQARISLADLAAVTGLSKGFLSRVERDLTSPSVTSLVAVCQALGTSPGDVLDAPEVTVVRGGEAPAVSLGGEGISEHLLSPPGLRPLQVIRAEIAPGGTGEEELYTVDCEVESVHVVSGRLTLRTVDGAHALEAGDTATFSGREPHSWRNPDPDSPAHVLWILAGRT</sequence>
<dbReference type="EMBL" id="JACHMC010000001">
    <property type="protein sequence ID" value="MBB4882812.1"/>
    <property type="molecule type" value="Genomic_DNA"/>
</dbReference>
<comment type="caution">
    <text evidence="2">The sequence shown here is derived from an EMBL/GenBank/DDBJ whole genome shotgun (WGS) entry which is preliminary data.</text>
</comment>
<dbReference type="AlphaFoldDB" id="A0A4Y8X402"/>
<evidence type="ECO:0000256" key="1">
    <source>
        <dbReference type="ARBA" id="ARBA00023125"/>
    </source>
</evidence>
<dbReference type="InterPro" id="IPR013096">
    <property type="entry name" value="Cupin_2"/>
</dbReference>
<dbReference type="Pfam" id="PF13560">
    <property type="entry name" value="HTH_31"/>
    <property type="match status" value="1"/>
</dbReference>
<dbReference type="Gene3D" id="2.60.120.10">
    <property type="entry name" value="Jelly Rolls"/>
    <property type="match status" value="1"/>
</dbReference>
<dbReference type="GO" id="GO:0003700">
    <property type="term" value="F:DNA-binding transcription factor activity"/>
    <property type="evidence" value="ECO:0007669"/>
    <property type="project" value="TreeGrafter"/>
</dbReference>
<dbReference type="InterPro" id="IPR010982">
    <property type="entry name" value="Lambda_DNA-bd_dom_sf"/>
</dbReference>
<dbReference type="SMART" id="SM00530">
    <property type="entry name" value="HTH_XRE"/>
    <property type="match status" value="1"/>
</dbReference>
<evidence type="ECO:0000313" key="2">
    <source>
        <dbReference type="EMBL" id="MBB4882812.1"/>
    </source>
</evidence>
<dbReference type="Proteomes" id="UP000560081">
    <property type="component" value="Unassembled WGS sequence"/>
</dbReference>
<dbReference type="OrthoDB" id="9814751at2"/>
<dbReference type="Gene3D" id="1.10.260.40">
    <property type="entry name" value="lambda repressor-like DNA-binding domains"/>
    <property type="match status" value="1"/>
</dbReference>
<accession>A0A4Y8X402</accession>
<dbReference type="PANTHER" id="PTHR46797">
    <property type="entry name" value="HTH-TYPE TRANSCRIPTIONAL REGULATOR"/>
    <property type="match status" value="1"/>
</dbReference>
<protein>
    <submittedName>
        <fullName evidence="2">Transcriptional regulator with XRE-family HTH domain</fullName>
    </submittedName>
</protein>
<dbReference type="InterPro" id="IPR050807">
    <property type="entry name" value="TransReg_Diox_bact_type"/>
</dbReference>
<proteinExistence type="predicted"/>
<keyword evidence="1" id="KW-0238">DNA-binding</keyword>
<evidence type="ECO:0000313" key="3">
    <source>
        <dbReference type="Proteomes" id="UP000560081"/>
    </source>
</evidence>
<dbReference type="GO" id="GO:0005829">
    <property type="term" value="C:cytosol"/>
    <property type="evidence" value="ECO:0007669"/>
    <property type="project" value="TreeGrafter"/>
</dbReference>
<dbReference type="Pfam" id="PF07883">
    <property type="entry name" value="Cupin_2"/>
    <property type="match status" value="1"/>
</dbReference>
<dbReference type="RefSeq" id="WP_135027824.1">
    <property type="nucleotide sequence ID" value="NZ_BMLA01000001.1"/>
</dbReference>
<dbReference type="PROSITE" id="PS50943">
    <property type="entry name" value="HTH_CROC1"/>
    <property type="match status" value="1"/>
</dbReference>
<dbReference type="GO" id="GO:0003677">
    <property type="term" value="F:DNA binding"/>
    <property type="evidence" value="ECO:0007669"/>
    <property type="project" value="UniProtKB-KW"/>
</dbReference>
<keyword evidence="3" id="KW-1185">Reference proteome</keyword>
<organism evidence="2 3">
    <name type="scientific">Micrococcus flavus</name>
    <dbReference type="NCBI Taxonomy" id="384602"/>
    <lineage>
        <taxon>Bacteria</taxon>
        <taxon>Bacillati</taxon>
        <taxon>Actinomycetota</taxon>
        <taxon>Actinomycetes</taxon>
        <taxon>Micrococcales</taxon>
        <taxon>Micrococcaceae</taxon>
        <taxon>Micrococcus</taxon>
    </lineage>
</organism>
<name>A0A4Y8X402_9MICC</name>